<name>A0A2H0VBB7_9BACT</name>
<dbReference type="InterPro" id="IPR012933">
    <property type="entry name" value="HicA_mRNA_interferase"/>
</dbReference>
<keyword evidence="2" id="KW-1277">Toxin-antitoxin system</keyword>
<evidence type="ECO:0000256" key="1">
    <source>
        <dbReference type="ARBA" id="ARBA00006620"/>
    </source>
</evidence>
<evidence type="ECO:0000256" key="2">
    <source>
        <dbReference type="ARBA" id="ARBA00022649"/>
    </source>
</evidence>
<keyword evidence="3" id="KW-0540">Nuclease</keyword>
<sequence>MKPLPAKAVIKILKKHGFLLVRQRGSHLIFTHPQTGIMVPVPVHEANKPIYLGTFMAIVKQSKIPKDEFHL</sequence>
<evidence type="ECO:0000256" key="5">
    <source>
        <dbReference type="ARBA" id="ARBA00022801"/>
    </source>
</evidence>
<protein>
    <recommendedName>
        <fullName evidence="10">Toxin HicA</fullName>
    </recommendedName>
</protein>
<dbReference type="AlphaFoldDB" id="A0A2H0VBB7"/>
<evidence type="ECO:0008006" key="10">
    <source>
        <dbReference type="Google" id="ProtNLM"/>
    </source>
</evidence>
<dbReference type="InterPro" id="IPR038570">
    <property type="entry name" value="HicA_sf"/>
</dbReference>
<keyword evidence="5" id="KW-0378">Hydrolase</keyword>
<dbReference type="GO" id="GO:0004519">
    <property type="term" value="F:endonuclease activity"/>
    <property type="evidence" value="ECO:0007669"/>
    <property type="project" value="UniProtKB-KW"/>
</dbReference>
<dbReference type="Pfam" id="PF07927">
    <property type="entry name" value="HicA_toxin"/>
    <property type="match status" value="1"/>
</dbReference>
<gene>
    <name evidence="8" type="ORF">COT92_01230</name>
</gene>
<dbReference type="GO" id="GO:0016787">
    <property type="term" value="F:hydrolase activity"/>
    <property type="evidence" value="ECO:0007669"/>
    <property type="project" value="UniProtKB-KW"/>
</dbReference>
<dbReference type="EMBL" id="PFAK01000019">
    <property type="protein sequence ID" value="PIR96408.1"/>
    <property type="molecule type" value="Genomic_DNA"/>
</dbReference>
<keyword evidence="4" id="KW-0255">Endonuclease</keyword>
<evidence type="ECO:0000256" key="4">
    <source>
        <dbReference type="ARBA" id="ARBA00022759"/>
    </source>
</evidence>
<organism evidence="8 9">
    <name type="scientific">Candidatus Doudnabacteria bacterium CG10_big_fil_rev_8_21_14_0_10_42_18</name>
    <dbReference type="NCBI Taxonomy" id="1974552"/>
    <lineage>
        <taxon>Bacteria</taxon>
        <taxon>Candidatus Doudnaibacteriota</taxon>
    </lineage>
</organism>
<evidence type="ECO:0000313" key="8">
    <source>
        <dbReference type="EMBL" id="PIR96408.1"/>
    </source>
</evidence>
<comment type="similarity">
    <text evidence="1">Belongs to the HicA mRNA interferase family.</text>
</comment>
<keyword evidence="7" id="KW-0346">Stress response</keyword>
<dbReference type="SUPFAM" id="SSF54786">
    <property type="entry name" value="YcfA/nrd intein domain"/>
    <property type="match status" value="1"/>
</dbReference>
<evidence type="ECO:0000256" key="6">
    <source>
        <dbReference type="ARBA" id="ARBA00022884"/>
    </source>
</evidence>
<evidence type="ECO:0000313" key="9">
    <source>
        <dbReference type="Proteomes" id="UP000230922"/>
    </source>
</evidence>
<dbReference type="Gene3D" id="3.30.920.30">
    <property type="entry name" value="Hypothetical protein"/>
    <property type="match status" value="1"/>
</dbReference>
<proteinExistence type="inferred from homology"/>
<comment type="caution">
    <text evidence="8">The sequence shown here is derived from an EMBL/GenBank/DDBJ whole genome shotgun (WGS) entry which is preliminary data.</text>
</comment>
<accession>A0A2H0VBB7</accession>
<reference evidence="9" key="1">
    <citation type="submission" date="2017-09" db="EMBL/GenBank/DDBJ databases">
        <title>Depth-based differentiation of microbial function through sediment-hosted aquifers and enrichment of novel symbionts in the deep terrestrial subsurface.</title>
        <authorList>
            <person name="Probst A.J."/>
            <person name="Ladd B."/>
            <person name="Jarett J.K."/>
            <person name="Geller-Mcgrath D.E."/>
            <person name="Sieber C.M.K."/>
            <person name="Emerson J.B."/>
            <person name="Anantharaman K."/>
            <person name="Thomas B.C."/>
            <person name="Malmstrom R."/>
            <person name="Stieglmeier M."/>
            <person name="Klingl A."/>
            <person name="Woyke T."/>
            <person name="Ryan C.M."/>
            <person name="Banfield J.F."/>
        </authorList>
    </citation>
    <scope>NUCLEOTIDE SEQUENCE [LARGE SCALE GENOMIC DNA]</scope>
</reference>
<dbReference type="GO" id="GO:0003729">
    <property type="term" value="F:mRNA binding"/>
    <property type="evidence" value="ECO:0007669"/>
    <property type="project" value="InterPro"/>
</dbReference>
<evidence type="ECO:0000256" key="3">
    <source>
        <dbReference type="ARBA" id="ARBA00022722"/>
    </source>
</evidence>
<evidence type="ECO:0000256" key="7">
    <source>
        <dbReference type="ARBA" id="ARBA00023016"/>
    </source>
</evidence>
<keyword evidence="6" id="KW-0694">RNA-binding</keyword>
<dbReference type="Proteomes" id="UP000230922">
    <property type="component" value="Unassembled WGS sequence"/>
</dbReference>